<keyword evidence="2" id="KW-0547">Nucleotide-binding</keyword>
<evidence type="ECO:0000256" key="4">
    <source>
        <dbReference type="ARBA" id="ARBA00022840"/>
    </source>
</evidence>
<dbReference type="PROSITE" id="PS50011">
    <property type="entry name" value="PROTEIN_KINASE_DOM"/>
    <property type="match status" value="1"/>
</dbReference>
<evidence type="ECO:0000259" key="6">
    <source>
        <dbReference type="PROSITE" id="PS50011"/>
    </source>
</evidence>
<evidence type="ECO:0000256" key="3">
    <source>
        <dbReference type="ARBA" id="ARBA00022777"/>
    </source>
</evidence>
<dbReference type="Gene3D" id="1.10.510.10">
    <property type="entry name" value="Transferase(Phosphotransferase) domain 1"/>
    <property type="match status" value="1"/>
</dbReference>
<dbReference type="InterPro" id="IPR008271">
    <property type="entry name" value="Ser/Thr_kinase_AS"/>
</dbReference>
<feature type="compositionally biased region" description="Polar residues" evidence="5">
    <location>
        <begin position="506"/>
        <end position="537"/>
    </location>
</feature>
<feature type="region of interest" description="Disordered" evidence="5">
    <location>
        <begin position="312"/>
        <end position="336"/>
    </location>
</feature>
<evidence type="ECO:0000256" key="2">
    <source>
        <dbReference type="ARBA" id="ARBA00022741"/>
    </source>
</evidence>
<dbReference type="FunFam" id="1.10.510.10:FF:000366">
    <property type="entry name" value="Serine/threonine-protein kinase Nek2"/>
    <property type="match status" value="1"/>
</dbReference>
<feature type="compositionally biased region" description="Polar residues" evidence="5">
    <location>
        <begin position="317"/>
        <end position="336"/>
    </location>
</feature>
<dbReference type="Pfam" id="PF00069">
    <property type="entry name" value="Pkinase"/>
    <property type="match status" value="1"/>
</dbReference>
<feature type="region of interest" description="Disordered" evidence="5">
    <location>
        <begin position="368"/>
        <end position="428"/>
    </location>
</feature>
<dbReference type="PROSITE" id="PS00108">
    <property type="entry name" value="PROTEIN_KINASE_ST"/>
    <property type="match status" value="1"/>
</dbReference>
<dbReference type="OrthoDB" id="248923at2759"/>
<feature type="domain" description="Protein kinase" evidence="6">
    <location>
        <begin position="1"/>
        <end position="267"/>
    </location>
</feature>
<evidence type="ECO:0000313" key="7">
    <source>
        <dbReference type="EMBL" id="KAD7478454.1"/>
    </source>
</evidence>
<sequence>MWIQYQTFVHKLEAYTLKEEGLVHISMFEDPDERTLFLQHMDQYEVLEQIGKGAFGAALLMELISRMRNPFIVEYKDSWVEKGCYVCIIIGYCEGGDMAGAIKKANGMLFSEEKLCKWLVQLLMALDYLHSNHVLHRDVKCSNIFLTKDQDIRLGDFGLAKMLTSDDLASSVVGTPSYMCPELLADIPYGTKSDIWSLGCCIYEMTSHKAAFKAFDMQALINKINKSIVAPLPTKYTGAFRGLIKSMLRKNPELRPSAGELLRHQHLQPYVLKVNLKLNCPKRSNLSTHWAETDYMKKTRFAEPVYLRPRSRDRQMSYGNDRTLNPSISLGEQDSPFSTKRCYDSPHYLQRMERMSIGSVCEPSLVSKNIPSKASNSTKNLRFTSPKISSAPSKRTEFSKVRATVGSDSRTSGKQSGPTSRRASLPLPKKPIIEDSLCRKSTGFLDYNNSMNVSVNAPRIDKMVEFPPNNDLFVPTRRTSITSAQGSSSPQCDRSIMKDKCMVQAADTTSGKQNSNSPTEWHTSGSDCSDQNATAGASSRTSSDLRRRRFDPSSQKQRAEALEGLLEFSARLLQEERFEELGVLLKPFGPGKVSPRETAIWLTKSLKENTLKQEEQFQ</sequence>
<keyword evidence="3" id="KW-0418">Kinase</keyword>
<dbReference type="InterPro" id="IPR000719">
    <property type="entry name" value="Prot_kinase_dom"/>
</dbReference>
<dbReference type="SUPFAM" id="SSF56112">
    <property type="entry name" value="Protein kinase-like (PK-like)"/>
    <property type="match status" value="1"/>
</dbReference>
<evidence type="ECO:0000256" key="1">
    <source>
        <dbReference type="ARBA" id="ARBA00022679"/>
    </source>
</evidence>
<name>A0A5N6Q1D5_9ASTR</name>
<keyword evidence="8" id="KW-1185">Reference proteome</keyword>
<organism evidence="7 8">
    <name type="scientific">Mikania micrantha</name>
    <name type="common">bitter vine</name>
    <dbReference type="NCBI Taxonomy" id="192012"/>
    <lineage>
        <taxon>Eukaryota</taxon>
        <taxon>Viridiplantae</taxon>
        <taxon>Streptophyta</taxon>
        <taxon>Embryophyta</taxon>
        <taxon>Tracheophyta</taxon>
        <taxon>Spermatophyta</taxon>
        <taxon>Magnoliopsida</taxon>
        <taxon>eudicotyledons</taxon>
        <taxon>Gunneridae</taxon>
        <taxon>Pentapetalae</taxon>
        <taxon>asterids</taxon>
        <taxon>campanulids</taxon>
        <taxon>Asterales</taxon>
        <taxon>Asteraceae</taxon>
        <taxon>Asteroideae</taxon>
        <taxon>Heliantheae alliance</taxon>
        <taxon>Eupatorieae</taxon>
        <taxon>Mikania</taxon>
    </lineage>
</organism>
<feature type="region of interest" description="Disordered" evidence="5">
    <location>
        <begin position="505"/>
        <end position="555"/>
    </location>
</feature>
<keyword evidence="4" id="KW-0067">ATP-binding</keyword>
<dbReference type="InterPro" id="IPR011009">
    <property type="entry name" value="Kinase-like_dom_sf"/>
</dbReference>
<evidence type="ECO:0000313" key="8">
    <source>
        <dbReference type="Proteomes" id="UP000326396"/>
    </source>
</evidence>
<feature type="compositionally biased region" description="Polar residues" evidence="5">
    <location>
        <begin position="406"/>
        <end position="422"/>
    </location>
</feature>
<dbReference type="AlphaFoldDB" id="A0A5N6Q1D5"/>
<dbReference type="GO" id="GO:0005524">
    <property type="term" value="F:ATP binding"/>
    <property type="evidence" value="ECO:0007669"/>
    <property type="project" value="UniProtKB-KW"/>
</dbReference>
<dbReference type="PANTHER" id="PTHR43671:SF66">
    <property type="entry name" value="SERINE_THREONINE-PROTEIN KINASE NEK2"/>
    <property type="match status" value="1"/>
</dbReference>
<protein>
    <recommendedName>
        <fullName evidence="6">Protein kinase domain-containing protein</fullName>
    </recommendedName>
</protein>
<dbReference type="CDD" id="cd08215">
    <property type="entry name" value="STKc_Nek"/>
    <property type="match status" value="1"/>
</dbReference>
<dbReference type="SMART" id="SM00220">
    <property type="entry name" value="S_TKc"/>
    <property type="match status" value="1"/>
</dbReference>
<proteinExistence type="predicted"/>
<accession>A0A5N6Q1D5</accession>
<dbReference type="Proteomes" id="UP000326396">
    <property type="component" value="Linkage Group LG1"/>
</dbReference>
<comment type="caution">
    <text evidence="7">The sequence shown here is derived from an EMBL/GenBank/DDBJ whole genome shotgun (WGS) entry which is preliminary data.</text>
</comment>
<dbReference type="InterPro" id="IPR050660">
    <property type="entry name" value="NEK_Ser/Thr_kinase"/>
</dbReference>
<reference evidence="7 8" key="1">
    <citation type="submission" date="2019-05" db="EMBL/GenBank/DDBJ databases">
        <title>Mikania micrantha, genome provides insights into the molecular mechanism of rapid growth.</title>
        <authorList>
            <person name="Liu B."/>
        </authorList>
    </citation>
    <scope>NUCLEOTIDE SEQUENCE [LARGE SCALE GENOMIC DNA]</scope>
    <source>
        <strain evidence="7">NLD-2019</strain>
        <tissue evidence="7">Leaf</tissue>
    </source>
</reference>
<keyword evidence="1" id="KW-0808">Transferase</keyword>
<dbReference type="GO" id="GO:0004674">
    <property type="term" value="F:protein serine/threonine kinase activity"/>
    <property type="evidence" value="ECO:0007669"/>
    <property type="project" value="TreeGrafter"/>
</dbReference>
<evidence type="ECO:0000256" key="5">
    <source>
        <dbReference type="SAM" id="MobiDB-lite"/>
    </source>
</evidence>
<dbReference type="PANTHER" id="PTHR43671">
    <property type="entry name" value="SERINE/THREONINE-PROTEIN KINASE NEK"/>
    <property type="match status" value="1"/>
</dbReference>
<gene>
    <name evidence="7" type="ORF">E3N88_01590</name>
</gene>
<feature type="compositionally biased region" description="Polar residues" evidence="5">
    <location>
        <begin position="368"/>
        <end position="393"/>
    </location>
</feature>
<dbReference type="EMBL" id="SZYD01000001">
    <property type="protein sequence ID" value="KAD7478454.1"/>
    <property type="molecule type" value="Genomic_DNA"/>
</dbReference>